<dbReference type="SUPFAM" id="SSF52047">
    <property type="entry name" value="RNI-like"/>
    <property type="match status" value="1"/>
</dbReference>
<dbReference type="PROSITE" id="PS00108">
    <property type="entry name" value="PROTEIN_KINASE_ST"/>
    <property type="match status" value="1"/>
</dbReference>
<dbReference type="FunFam" id="1.10.510.10:FF:000358">
    <property type="entry name" value="Putative leucine-rich repeat receptor-like serine/threonine-protein kinase"/>
    <property type="match status" value="1"/>
</dbReference>
<comment type="similarity">
    <text evidence="3">Belongs to the protein kinase superfamily. Ser/Thr protein kinase family.</text>
</comment>
<evidence type="ECO:0000256" key="13">
    <source>
        <dbReference type="ARBA" id="ARBA00022741"/>
    </source>
</evidence>
<evidence type="ECO:0000256" key="11">
    <source>
        <dbReference type="ARBA" id="ARBA00022729"/>
    </source>
</evidence>
<evidence type="ECO:0000256" key="23">
    <source>
        <dbReference type="SAM" id="Phobius"/>
    </source>
</evidence>
<keyword evidence="11" id="KW-0732">Signal</keyword>
<dbReference type="SUPFAM" id="SSF56112">
    <property type="entry name" value="Protein kinase-like (PK-like)"/>
    <property type="match status" value="1"/>
</dbReference>
<dbReference type="GO" id="GO:0005524">
    <property type="term" value="F:ATP binding"/>
    <property type="evidence" value="ECO:0007669"/>
    <property type="project" value="UniProtKB-UniRule"/>
</dbReference>
<evidence type="ECO:0000256" key="22">
    <source>
        <dbReference type="PROSITE-ProRule" id="PRU10141"/>
    </source>
</evidence>
<dbReference type="AlphaFoldDB" id="A0AAD4ZEI7"/>
<keyword evidence="13 22" id="KW-0547">Nucleotide-binding</keyword>
<evidence type="ECO:0000256" key="4">
    <source>
        <dbReference type="ARBA" id="ARBA00012513"/>
    </source>
</evidence>
<keyword evidence="10 23" id="KW-0812">Transmembrane</keyword>
<keyword evidence="17 23" id="KW-0472">Membrane</keyword>
<evidence type="ECO:0000256" key="8">
    <source>
        <dbReference type="ARBA" id="ARBA00022614"/>
    </source>
</evidence>
<evidence type="ECO:0000256" key="6">
    <source>
        <dbReference type="ARBA" id="ARBA00022527"/>
    </source>
</evidence>
<evidence type="ECO:0000256" key="2">
    <source>
        <dbReference type="ARBA" id="ARBA00004479"/>
    </source>
</evidence>
<evidence type="ECO:0000256" key="1">
    <source>
        <dbReference type="ARBA" id="ARBA00004162"/>
    </source>
</evidence>
<proteinExistence type="inferred from homology"/>
<keyword evidence="6" id="KW-0723">Serine/threonine-protein kinase</keyword>
<dbReference type="SMART" id="SM00369">
    <property type="entry name" value="LRR_TYP"/>
    <property type="match status" value="12"/>
</dbReference>
<evidence type="ECO:0000259" key="24">
    <source>
        <dbReference type="PROSITE" id="PS50011"/>
    </source>
</evidence>
<evidence type="ECO:0000256" key="15">
    <source>
        <dbReference type="ARBA" id="ARBA00022840"/>
    </source>
</evidence>
<reference evidence="25 26" key="1">
    <citation type="journal article" date="2022" name="G3 (Bethesda)">
        <title>Whole-genome sequence and methylome profiling of the almond [Prunus dulcis (Mill.) D.A. Webb] cultivar 'Nonpareil'.</title>
        <authorList>
            <person name="D'Amico-Willman K.M."/>
            <person name="Ouma W.Z."/>
            <person name="Meulia T."/>
            <person name="Sideli G.M."/>
            <person name="Gradziel T.M."/>
            <person name="Fresnedo-Ramirez J."/>
        </authorList>
    </citation>
    <scope>NUCLEOTIDE SEQUENCE [LARGE SCALE GENOMIC DNA]</scope>
    <source>
        <strain evidence="25">Clone GOH B32 T37-40</strain>
    </source>
</reference>
<comment type="subcellular location">
    <subcellularLocation>
        <location evidence="1">Cell membrane</location>
        <topology evidence="1">Single-pass membrane protein</topology>
    </subcellularLocation>
    <subcellularLocation>
        <location evidence="2">Membrane</location>
        <topology evidence="2">Single-pass type I membrane protein</topology>
    </subcellularLocation>
</comment>
<comment type="catalytic activity">
    <reaction evidence="20">
        <text>L-threonyl-[protein] + ATP = O-phospho-L-threonyl-[protein] + ADP + H(+)</text>
        <dbReference type="Rhea" id="RHEA:46608"/>
        <dbReference type="Rhea" id="RHEA-COMP:11060"/>
        <dbReference type="Rhea" id="RHEA-COMP:11605"/>
        <dbReference type="ChEBI" id="CHEBI:15378"/>
        <dbReference type="ChEBI" id="CHEBI:30013"/>
        <dbReference type="ChEBI" id="CHEBI:30616"/>
        <dbReference type="ChEBI" id="CHEBI:61977"/>
        <dbReference type="ChEBI" id="CHEBI:456216"/>
        <dbReference type="EC" id="2.7.11.1"/>
    </reaction>
</comment>
<evidence type="ECO:0000256" key="17">
    <source>
        <dbReference type="ARBA" id="ARBA00023136"/>
    </source>
</evidence>
<evidence type="ECO:0000256" key="9">
    <source>
        <dbReference type="ARBA" id="ARBA00022679"/>
    </source>
</evidence>
<dbReference type="EC" id="2.7.11.1" evidence="4"/>
<dbReference type="InterPro" id="IPR013210">
    <property type="entry name" value="LRR_N_plant-typ"/>
</dbReference>
<dbReference type="Proteomes" id="UP001054821">
    <property type="component" value="Chromosome 2"/>
</dbReference>
<keyword evidence="14" id="KW-0418">Kinase</keyword>
<feature type="binding site" evidence="22">
    <location>
        <position position="981"/>
    </location>
    <ligand>
        <name>ATP</name>
        <dbReference type="ChEBI" id="CHEBI:30616"/>
    </ligand>
</feature>
<dbReference type="SMART" id="SM00220">
    <property type="entry name" value="S_TKc"/>
    <property type="match status" value="1"/>
</dbReference>
<keyword evidence="26" id="KW-1185">Reference proteome</keyword>
<organism evidence="25 26">
    <name type="scientific">Prunus dulcis</name>
    <name type="common">Almond</name>
    <name type="synonym">Amygdalus dulcis</name>
    <dbReference type="NCBI Taxonomy" id="3755"/>
    <lineage>
        <taxon>Eukaryota</taxon>
        <taxon>Viridiplantae</taxon>
        <taxon>Streptophyta</taxon>
        <taxon>Embryophyta</taxon>
        <taxon>Tracheophyta</taxon>
        <taxon>Spermatophyta</taxon>
        <taxon>Magnoliopsida</taxon>
        <taxon>eudicotyledons</taxon>
        <taxon>Gunneridae</taxon>
        <taxon>Pentapetalae</taxon>
        <taxon>rosids</taxon>
        <taxon>fabids</taxon>
        <taxon>Rosales</taxon>
        <taxon>Rosaceae</taxon>
        <taxon>Amygdaloideae</taxon>
        <taxon>Amygdaleae</taxon>
        <taxon>Prunus</taxon>
    </lineage>
</organism>
<comment type="catalytic activity">
    <reaction evidence="21">
        <text>L-seryl-[protein] + ATP = O-phospho-L-seryl-[protein] + ADP + H(+)</text>
        <dbReference type="Rhea" id="RHEA:17989"/>
        <dbReference type="Rhea" id="RHEA-COMP:9863"/>
        <dbReference type="Rhea" id="RHEA-COMP:11604"/>
        <dbReference type="ChEBI" id="CHEBI:15378"/>
        <dbReference type="ChEBI" id="CHEBI:29999"/>
        <dbReference type="ChEBI" id="CHEBI:30616"/>
        <dbReference type="ChEBI" id="CHEBI:83421"/>
        <dbReference type="ChEBI" id="CHEBI:456216"/>
        <dbReference type="EC" id="2.7.11.1"/>
    </reaction>
</comment>
<dbReference type="Gene3D" id="3.30.200.20">
    <property type="entry name" value="Phosphorylase Kinase, domain 1"/>
    <property type="match status" value="1"/>
</dbReference>
<keyword evidence="15 22" id="KW-0067">ATP-binding</keyword>
<dbReference type="PROSITE" id="PS50011">
    <property type="entry name" value="PROTEIN_KINASE_DOM"/>
    <property type="match status" value="1"/>
</dbReference>
<dbReference type="InterPro" id="IPR008271">
    <property type="entry name" value="Ser/Thr_kinase_AS"/>
</dbReference>
<accession>A0AAD4ZEI7</accession>
<dbReference type="Gene3D" id="1.10.510.10">
    <property type="entry name" value="Transferase(Phosphotransferase) domain 1"/>
    <property type="match status" value="1"/>
</dbReference>
<protein>
    <recommendedName>
        <fullName evidence="4">non-specific serine/threonine protein kinase</fullName>
        <ecNumber evidence="4">2.7.11.1</ecNumber>
    </recommendedName>
</protein>
<dbReference type="Pfam" id="PF23598">
    <property type="entry name" value="LRR_14"/>
    <property type="match status" value="1"/>
</dbReference>
<dbReference type="InterPro" id="IPR017441">
    <property type="entry name" value="Protein_kinase_ATP_BS"/>
</dbReference>
<keyword evidence="16 23" id="KW-1133">Transmembrane helix</keyword>
<feature type="transmembrane region" description="Helical" evidence="23">
    <location>
        <begin position="106"/>
        <end position="123"/>
    </location>
</feature>
<dbReference type="InterPro" id="IPR032675">
    <property type="entry name" value="LRR_dom_sf"/>
</dbReference>
<evidence type="ECO:0000256" key="21">
    <source>
        <dbReference type="ARBA" id="ARBA00048679"/>
    </source>
</evidence>
<evidence type="ECO:0000313" key="25">
    <source>
        <dbReference type="EMBL" id="KAI5342651.1"/>
    </source>
</evidence>
<dbReference type="PRINTS" id="PR00019">
    <property type="entry name" value="LEURICHRPT"/>
</dbReference>
<evidence type="ECO:0000256" key="19">
    <source>
        <dbReference type="ARBA" id="ARBA00023180"/>
    </source>
</evidence>
<dbReference type="InterPro" id="IPR011009">
    <property type="entry name" value="Kinase-like_dom_sf"/>
</dbReference>
<dbReference type="InterPro" id="IPR001611">
    <property type="entry name" value="Leu-rich_rpt"/>
</dbReference>
<dbReference type="Pfam" id="PF13855">
    <property type="entry name" value="LRR_8"/>
    <property type="match status" value="1"/>
</dbReference>
<keyword evidence="9" id="KW-0808">Transferase</keyword>
<dbReference type="PANTHER" id="PTHR48053">
    <property type="entry name" value="LEUCINE RICH REPEAT FAMILY PROTEIN, EXPRESSED"/>
    <property type="match status" value="1"/>
</dbReference>
<dbReference type="FunFam" id="3.30.200.20:FF:000661">
    <property type="entry name" value="Serine-threonine protein kinase plant-type"/>
    <property type="match status" value="1"/>
</dbReference>
<dbReference type="FunFam" id="3.80.10.10:FF:000383">
    <property type="entry name" value="Leucine-rich repeat receptor protein kinase EMS1"/>
    <property type="match status" value="1"/>
</dbReference>
<feature type="domain" description="Protein kinase" evidence="24">
    <location>
        <begin position="953"/>
        <end position="1237"/>
    </location>
</feature>
<feature type="transmembrane region" description="Helical" evidence="23">
    <location>
        <begin position="898"/>
        <end position="918"/>
    </location>
</feature>
<evidence type="ECO:0000256" key="10">
    <source>
        <dbReference type="ARBA" id="ARBA00022692"/>
    </source>
</evidence>
<gene>
    <name evidence="25" type="ORF">L3X38_010527</name>
</gene>
<evidence type="ECO:0000256" key="7">
    <source>
        <dbReference type="ARBA" id="ARBA00022553"/>
    </source>
</evidence>
<evidence type="ECO:0000256" key="12">
    <source>
        <dbReference type="ARBA" id="ARBA00022737"/>
    </source>
</evidence>
<dbReference type="InterPro" id="IPR000719">
    <property type="entry name" value="Prot_kinase_dom"/>
</dbReference>
<dbReference type="EMBL" id="JAJFAZ020000002">
    <property type="protein sequence ID" value="KAI5342651.1"/>
    <property type="molecule type" value="Genomic_DNA"/>
</dbReference>
<sequence length="1257" mass="137896">MKAWKFYQLWHDLERFLAKNRGSKGRDRSGKEEEAAVVRLGLVLSIGVECGSGYGGEKVTEGALSFKFSFPSLRVAFWGVVYNSEGYSQEFQNMERSGFLLSRTSLLVYSVIYMVNLTVALATKTNITTDQSALIALKAHITSDPQNILTTNWSATKTSNICNWVGVTCGVHHLRVTALNLSFMGLTGIIPPHLANLSFLVSLTLRNNSFHGNLPQELAALRRLKLISFGFNNFMGIIPAWFGHLSKLQTLGLYGNQFSGSIPNAIYNLSALQVLDLSNNQLSGSIPREIVKLTKLKGIYLAYNNFEGKIPREIGNLTTLVEIYLDNNNFKEIPNEMGSLDKLENLFVQFNTLKGTIPVALFNMSSLTSLALHLNNLNGSIPDNVCQHLPRIQLLDLTDNKFSGPLPSKLWQCREMQVLALSSNKFSGSIPKNIGNLTQITQLHLELNNLTGAIPPEIGGLQSLEVFVVYGNNLNGLIPSTIFNMSMIRTISLGLNQLSGSLPANIGVGVPNLEKFVLPENQVSGVIPNLSNASKLTHLDMGRNSFTGFIPSTLCALTNLQVLGLEMNTLTIDISTPEANILSCLANLRNLAAMYLTGNPLNVTVPVFFENLSTSLQDLRLALCNMRGEIPSEISNLSSLAALDLGYNHLSGPIPASLGRLRNLQGLYLDENKLQGYIPYEICQLENLVDLFLGVNQLFGSIPPCLGNLATSLRSLSLESNLLNSTIPSTLWEVAFILHINLSSNSLTGSLSGDTGKLKVVTDMDFSNNNLSGRIPSNIKGLKDLVNLSLANNNFQGPIPSSFGDLVSLEILDLSKNNLSGVIPKSLERLLHLKYLNLSSNRLQGEVPTGGPFENFSAQSFLSNDALCGAPRLNISPCKSSTKHKPHSRKVGLFILKYIIPGIISAILLAVSISMLILHKKRSVPVVIEATLSPQLLWRRVSHLELLRATNGFNERNLLGSGGFGSVYKGTLSDGIDVAVKVFKLQLEGGFKSFDRECEMLSKIRHRNLIKVISCCSQTDFKALVLNYMPNGSLEKWLYTENSSLSILQRMNIMVDVSLALEYLHHGYSIPIVHCDLKPSNILLDDDMVAHVADFGIAKLLGGGDSMTQTMTLATVGYMAPEYGMEGIVSTRGDVYSFGIVVMETFTRRKPTDEMFVGEMNFKQWITKSLLPDAIKDGVVDDNLLGTEQDDDDFVSKRDCLPSIMRLALACCAESPEERISMKEAVATLKKIKTKFLKDVAGGALLMNSMTYMFHAL</sequence>
<keyword evidence="8" id="KW-0433">Leucine-rich repeat</keyword>
<dbReference type="Gene3D" id="3.80.10.10">
    <property type="entry name" value="Ribonuclease Inhibitor"/>
    <property type="match status" value="4"/>
</dbReference>
<keyword evidence="19" id="KW-0325">Glycoprotein</keyword>
<keyword evidence="5" id="KW-1003">Cell membrane</keyword>
<evidence type="ECO:0000256" key="14">
    <source>
        <dbReference type="ARBA" id="ARBA00022777"/>
    </source>
</evidence>
<evidence type="ECO:0000256" key="16">
    <source>
        <dbReference type="ARBA" id="ARBA00022989"/>
    </source>
</evidence>
<dbReference type="Pfam" id="PF08263">
    <property type="entry name" value="LRRNT_2"/>
    <property type="match status" value="1"/>
</dbReference>
<dbReference type="InterPro" id="IPR051716">
    <property type="entry name" value="Plant_RL_S/T_kinase"/>
</dbReference>
<dbReference type="PANTHER" id="PTHR48053:SF47">
    <property type="entry name" value="RECEPTOR KINASE-LIKE PROTEIN XA21"/>
    <property type="match status" value="1"/>
</dbReference>
<dbReference type="FunFam" id="3.80.10.10:FF:000095">
    <property type="entry name" value="LRR receptor-like serine/threonine-protein kinase GSO1"/>
    <property type="match status" value="2"/>
</dbReference>
<dbReference type="GO" id="GO:0004674">
    <property type="term" value="F:protein serine/threonine kinase activity"/>
    <property type="evidence" value="ECO:0007669"/>
    <property type="project" value="UniProtKB-KW"/>
</dbReference>
<dbReference type="SUPFAM" id="SSF52058">
    <property type="entry name" value="L domain-like"/>
    <property type="match status" value="2"/>
</dbReference>
<evidence type="ECO:0000313" key="26">
    <source>
        <dbReference type="Proteomes" id="UP001054821"/>
    </source>
</evidence>
<name>A0AAD4ZEI7_PRUDU</name>
<dbReference type="GO" id="GO:0005886">
    <property type="term" value="C:plasma membrane"/>
    <property type="evidence" value="ECO:0007669"/>
    <property type="project" value="UniProtKB-SubCell"/>
</dbReference>
<keyword evidence="18" id="KW-0675">Receptor</keyword>
<dbReference type="InterPro" id="IPR003591">
    <property type="entry name" value="Leu-rich_rpt_typical-subtyp"/>
</dbReference>
<dbReference type="FunFam" id="3.80.10.10:FF:000101">
    <property type="entry name" value="LRR receptor-like serine/threonine-protein kinase ERECTA"/>
    <property type="match status" value="1"/>
</dbReference>
<dbReference type="Pfam" id="PF00560">
    <property type="entry name" value="LRR_1"/>
    <property type="match status" value="4"/>
</dbReference>
<dbReference type="Pfam" id="PF00069">
    <property type="entry name" value="Pkinase"/>
    <property type="match status" value="1"/>
</dbReference>
<evidence type="ECO:0000256" key="5">
    <source>
        <dbReference type="ARBA" id="ARBA00022475"/>
    </source>
</evidence>
<keyword evidence="7" id="KW-0597">Phosphoprotein</keyword>
<evidence type="ECO:0000256" key="3">
    <source>
        <dbReference type="ARBA" id="ARBA00008684"/>
    </source>
</evidence>
<keyword evidence="12" id="KW-0677">Repeat</keyword>
<evidence type="ECO:0000256" key="18">
    <source>
        <dbReference type="ARBA" id="ARBA00023170"/>
    </source>
</evidence>
<dbReference type="CDD" id="cd14066">
    <property type="entry name" value="STKc_IRAK"/>
    <property type="match status" value="1"/>
</dbReference>
<comment type="caution">
    <text evidence="25">The sequence shown here is derived from an EMBL/GenBank/DDBJ whole genome shotgun (WGS) entry which is preliminary data.</text>
</comment>
<evidence type="ECO:0000256" key="20">
    <source>
        <dbReference type="ARBA" id="ARBA00047899"/>
    </source>
</evidence>
<dbReference type="PROSITE" id="PS00107">
    <property type="entry name" value="PROTEIN_KINASE_ATP"/>
    <property type="match status" value="1"/>
</dbReference>
<dbReference type="InterPro" id="IPR055414">
    <property type="entry name" value="LRR_R13L4/SHOC2-like"/>
</dbReference>